<accession>A0ABW8TWJ8</accession>
<reference evidence="1 2" key="1">
    <citation type="submission" date="2024-11" db="EMBL/GenBank/DDBJ databases">
        <authorList>
            <person name="Heng Y.C."/>
            <person name="Lim A.C.H."/>
            <person name="Lee J.K.Y."/>
            <person name="Kittelmann S."/>
        </authorList>
    </citation>
    <scope>NUCLEOTIDE SEQUENCE [LARGE SCALE GENOMIC DNA]</scope>
    <source>
        <strain evidence="1 2">WILCCON 0202</strain>
    </source>
</reference>
<sequence>MIKFESINSREMIVKEAMSLGDFVDMYKNGKLVEILDMKYGIGLNNLLSIQEDSILFASKSGDTISILFDNGNIIEFIKSNKRYMAKDDILAMLRNQYNRKYVRCIQSYIKGSTNHGNKFFGDLSVGIDFVIDNINNIYDLFPAFELPYTVEKERIYFEGELYDGPSYYTDENGNESYIGDQLLCSLELIFGDTVYIRDTVKDAVKENKIISCNKFKQHMSVHQNDFRVQYDNLTKYMQSKGYFNNLKDGFVEMVIELPFNIGYKSIVETNDTHEIVYAKRNGRDIFSRITLSGEKMLTNKCVVILNQSYTNPNEYYLVSMFPGEHLIREVQDKNIKSKEERKRVLEFWKGHALIVNPTEIDCSTITKECPYTEAV</sequence>
<organism evidence="1 2">
    <name type="scientific">Candidatus Clostridium radicumherbarum</name>
    <dbReference type="NCBI Taxonomy" id="3381662"/>
    <lineage>
        <taxon>Bacteria</taxon>
        <taxon>Bacillati</taxon>
        <taxon>Bacillota</taxon>
        <taxon>Clostridia</taxon>
        <taxon>Eubacteriales</taxon>
        <taxon>Clostridiaceae</taxon>
        <taxon>Clostridium</taxon>
    </lineage>
</organism>
<proteinExistence type="predicted"/>
<protein>
    <submittedName>
        <fullName evidence="1">Uncharacterized protein</fullName>
    </submittedName>
</protein>
<dbReference type="Proteomes" id="UP001623661">
    <property type="component" value="Unassembled WGS sequence"/>
</dbReference>
<evidence type="ECO:0000313" key="1">
    <source>
        <dbReference type="EMBL" id="MFL0270099.1"/>
    </source>
</evidence>
<comment type="caution">
    <text evidence="1">The sequence shown here is derived from an EMBL/GenBank/DDBJ whole genome shotgun (WGS) entry which is preliminary data.</text>
</comment>
<name>A0ABW8TWJ8_9CLOT</name>
<gene>
    <name evidence="1" type="ORF">ACJDUH_18630</name>
</gene>
<evidence type="ECO:0000313" key="2">
    <source>
        <dbReference type="Proteomes" id="UP001623661"/>
    </source>
</evidence>
<dbReference type="EMBL" id="JBJHZY010000006">
    <property type="protein sequence ID" value="MFL0270099.1"/>
    <property type="molecule type" value="Genomic_DNA"/>
</dbReference>
<keyword evidence="2" id="KW-1185">Reference proteome</keyword>
<dbReference type="RefSeq" id="WP_406766731.1">
    <property type="nucleotide sequence ID" value="NZ_JBJHZY010000006.1"/>
</dbReference>